<evidence type="ECO:0000256" key="1">
    <source>
        <dbReference type="SAM" id="Phobius"/>
    </source>
</evidence>
<feature type="transmembrane region" description="Helical" evidence="1">
    <location>
        <begin position="7"/>
        <end position="27"/>
    </location>
</feature>
<evidence type="ECO:0000313" key="2">
    <source>
        <dbReference type="EMBL" id="QHS85266.1"/>
    </source>
</evidence>
<keyword evidence="1" id="KW-1133">Transmembrane helix</keyword>
<sequence>MAIPWYSTIYSSFLFAGIIIIICTIGTPNSSSVIGTIVGYSFIITGILLLTGYLMNNMTASSILSKIVTVGPFLVLLGILIYMIYLLSVFFNRIVNGQVSGGYYHFMNIFVILLMLIFYIFYNGTQDTLFKNSGVLSKVTGMTLYLLEVINIIVIITLAIILQYFSTDG</sequence>
<name>A0A6C0AZN4_9ZZZZ</name>
<keyword evidence="1" id="KW-0472">Membrane</keyword>
<feature type="transmembrane region" description="Helical" evidence="1">
    <location>
        <begin position="103"/>
        <end position="122"/>
    </location>
</feature>
<dbReference type="EMBL" id="MN739042">
    <property type="protein sequence ID" value="QHS85266.1"/>
    <property type="molecule type" value="Genomic_DNA"/>
</dbReference>
<keyword evidence="1" id="KW-0812">Transmembrane</keyword>
<feature type="transmembrane region" description="Helical" evidence="1">
    <location>
        <begin position="67"/>
        <end position="91"/>
    </location>
</feature>
<feature type="transmembrane region" description="Helical" evidence="1">
    <location>
        <begin position="33"/>
        <end position="55"/>
    </location>
</feature>
<reference evidence="2" key="1">
    <citation type="journal article" date="2020" name="Nature">
        <title>Giant virus diversity and host interactions through global metagenomics.</title>
        <authorList>
            <person name="Schulz F."/>
            <person name="Roux S."/>
            <person name="Paez-Espino D."/>
            <person name="Jungbluth S."/>
            <person name="Walsh D.A."/>
            <person name="Denef V.J."/>
            <person name="McMahon K.D."/>
            <person name="Konstantinidis K.T."/>
            <person name="Eloe-Fadrosh E.A."/>
            <person name="Kyrpides N.C."/>
            <person name="Woyke T."/>
        </authorList>
    </citation>
    <scope>NUCLEOTIDE SEQUENCE</scope>
    <source>
        <strain evidence="2">GVMAG-M-3300009182-78</strain>
    </source>
</reference>
<protein>
    <submittedName>
        <fullName evidence="2">Uncharacterized protein</fullName>
    </submittedName>
</protein>
<organism evidence="2">
    <name type="scientific">viral metagenome</name>
    <dbReference type="NCBI Taxonomy" id="1070528"/>
    <lineage>
        <taxon>unclassified sequences</taxon>
        <taxon>metagenomes</taxon>
        <taxon>organismal metagenomes</taxon>
    </lineage>
</organism>
<dbReference type="AlphaFoldDB" id="A0A6C0AZN4"/>
<proteinExistence type="predicted"/>
<accession>A0A6C0AZN4</accession>
<feature type="transmembrane region" description="Helical" evidence="1">
    <location>
        <begin position="143"/>
        <end position="165"/>
    </location>
</feature>